<evidence type="ECO:0000313" key="3">
    <source>
        <dbReference type="Proteomes" id="UP000051749"/>
    </source>
</evidence>
<sequence>MAKMKHSSYQQSGFLTRFNLRRDWFVILVWLVILGGLMASVAFKFNDLYGSKDSISSIVTTLKMPAMVSLFGTFVAKAPYTTADIFASEMMVFMALFMAVMNIYFAVRNTRDEESNGMLELLRAHAIGKQSPLLAATIELFLINLLMGLFYFGGLQISGMHGMTVTGNLLIGAGLATVGFMFGSAALLMAQISDNPRGATMLSYLFLGVTYLVRMITDVQNADLTWWSPFGWVEKLSIYHENNWSPILLMVALTAVLLLLTFYASRHRDVDAGLLATRGGRKRASVFLTGPFSLVMRLDRLSLIVWVLAVIVLGISYGSIFGTVGDIMKTNPLMGKLMGATAVDAANRAIVLKFAALLMIVFAVLVTVPSVQTLLRINGDERKGWLEQIHAKAISRGHIFSSYVAVALIIGTLSMFAAVFGLWLANNSVMDNPLSFARLFRGFIGYLPALYVTLGISIVIIGWLPRFQTVIWALPVYGLISLYFGNLLNLPNWAENLTPYGWINQVPVKAVDWSQVWILLGVAVILFVIGFVGYKRRDLIEN</sequence>
<accession>A0A0R2JXD9</accession>
<feature type="transmembrane region" description="Helical" evidence="1">
    <location>
        <begin position="201"/>
        <end position="217"/>
    </location>
</feature>
<feature type="transmembrane region" description="Helical" evidence="1">
    <location>
        <begin position="303"/>
        <end position="325"/>
    </location>
</feature>
<feature type="transmembrane region" description="Helical" evidence="1">
    <location>
        <begin position="345"/>
        <end position="368"/>
    </location>
</feature>
<dbReference type="Proteomes" id="UP000051749">
    <property type="component" value="Unassembled WGS sequence"/>
</dbReference>
<feature type="transmembrane region" description="Helical" evidence="1">
    <location>
        <begin position="471"/>
        <end position="494"/>
    </location>
</feature>
<proteinExistence type="predicted"/>
<gene>
    <name evidence="2" type="ORF">IV87_GL001040</name>
</gene>
<comment type="caution">
    <text evidence="2">The sequence shown here is derived from an EMBL/GenBank/DDBJ whole genome shotgun (WGS) entry which is preliminary data.</text>
</comment>
<feature type="transmembrane region" description="Helical" evidence="1">
    <location>
        <begin position="169"/>
        <end position="189"/>
    </location>
</feature>
<keyword evidence="1" id="KW-0812">Transmembrane</keyword>
<dbReference type="STRING" id="319653.SAMN04487973_1215"/>
<feature type="transmembrane region" description="Helical" evidence="1">
    <location>
        <begin position="400"/>
        <end position="423"/>
    </location>
</feature>
<dbReference type="PATRIC" id="fig|319653.3.peg.1053"/>
<evidence type="ECO:0000256" key="1">
    <source>
        <dbReference type="SAM" id="Phobius"/>
    </source>
</evidence>
<keyword evidence="1" id="KW-0472">Membrane</keyword>
<keyword evidence="1" id="KW-1133">Transmembrane helix</keyword>
<feature type="transmembrane region" description="Helical" evidence="1">
    <location>
        <begin position="244"/>
        <end position="264"/>
    </location>
</feature>
<feature type="transmembrane region" description="Helical" evidence="1">
    <location>
        <begin position="24"/>
        <end position="43"/>
    </location>
</feature>
<feature type="transmembrane region" description="Helical" evidence="1">
    <location>
        <begin position="443"/>
        <end position="464"/>
    </location>
</feature>
<feature type="transmembrane region" description="Helical" evidence="1">
    <location>
        <begin position="86"/>
        <end position="107"/>
    </location>
</feature>
<feature type="transmembrane region" description="Helical" evidence="1">
    <location>
        <begin position="514"/>
        <end position="534"/>
    </location>
</feature>
<evidence type="ECO:0000313" key="2">
    <source>
        <dbReference type="EMBL" id="KRN81675.1"/>
    </source>
</evidence>
<dbReference type="AlphaFoldDB" id="A0A0R2JXD9"/>
<reference evidence="2 3" key="1">
    <citation type="journal article" date="2015" name="Genome Announc.">
        <title>Expanding the biotechnology potential of lactobacilli through comparative genomics of 213 strains and associated genera.</title>
        <authorList>
            <person name="Sun Z."/>
            <person name="Harris H.M."/>
            <person name="McCann A."/>
            <person name="Guo C."/>
            <person name="Argimon S."/>
            <person name="Zhang W."/>
            <person name="Yang X."/>
            <person name="Jeffery I.B."/>
            <person name="Cooney J.C."/>
            <person name="Kagawa T.F."/>
            <person name="Liu W."/>
            <person name="Song Y."/>
            <person name="Salvetti E."/>
            <person name="Wrobel A."/>
            <person name="Rasinkangas P."/>
            <person name="Parkhill J."/>
            <person name="Rea M.C."/>
            <person name="O'Sullivan O."/>
            <person name="Ritari J."/>
            <person name="Douillard F.P."/>
            <person name="Paul Ross R."/>
            <person name="Yang R."/>
            <person name="Briner A.E."/>
            <person name="Felis G.E."/>
            <person name="de Vos W.M."/>
            <person name="Barrangou R."/>
            <person name="Klaenhammer T.R."/>
            <person name="Caufield P.W."/>
            <person name="Cui Y."/>
            <person name="Zhang H."/>
            <person name="O'Toole P.W."/>
        </authorList>
    </citation>
    <scope>NUCLEOTIDE SEQUENCE [LARGE SCALE GENOMIC DNA]</scope>
    <source>
        <strain evidence="2 3">DSM 22301</strain>
    </source>
</reference>
<organism evidence="2 3">
    <name type="scientific">Pediococcus ethanolidurans</name>
    <dbReference type="NCBI Taxonomy" id="319653"/>
    <lineage>
        <taxon>Bacteria</taxon>
        <taxon>Bacillati</taxon>
        <taxon>Bacillota</taxon>
        <taxon>Bacilli</taxon>
        <taxon>Lactobacillales</taxon>
        <taxon>Lactobacillaceae</taxon>
        <taxon>Pediococcus</taxon>
    </lineage>
</organism>
<protein>
    <submittedName>
        <fullName evidence="2">ABC transporter permease</fullName>
    </submittedName>
</protein>
<name>A0A0R2JXD9_9LACO</name>
<dbReference type="EMBL" id="JQBY01000022">
    <property type="protein sequence ID" value="KRN81675.1"/>
    <property type="molecule type" value="Genomic_DNA"/>
</dbReference>
<feature type="transmembrane region" description="Helical" evidence="1">
    <location>
        <begin position="133"/>
        <end position="157"/>
    </location>
</feature>